<dbReference type="GO" id="GO:0016491">
    <property type="term" value="F:oxidoreductase activity"/>
    <property type="evidence" value="ECO:0007669"/>
    <property type="project" value="UniProtKB-KW"/>
</dbReference>
<name>A0A098BPS8_9NOCA</name>
<dbReference type="Proteomes" id="UP000042997">
    <property type="component" value="Unassembled WGS sequence"/>
</dbReference>
<feature type="domain" description="FAD-binding PCMH-type" evidence="6">
    <location>
        <begin position="38"/>
        <end position="208"/>
    </location>
</feature>
<dbReference type="InterPro" id="IPR016164">
    <property type="entry name" value="FAD-linked_Oxase-like_C"/>
</dbReference>
<dbReference type="OrthoDB" id="545125at2"/>
<comment type="cofactor">
    <cofactor evidence="1">
        <name>FAD</name>
        <dbReference type="ChEBI" id="CHEBI:57692"/>
    </cofactor>
</comment>
<gene>
    <name evidence="7" type="ORF">RHRU231_550017</name>
</gene>
<dbReference type="SUPFAM" id="SSF56176">
    <property type="entry name" value="FAD-binding/transporter-associated domain-like"/>
    <property type="match status" value="1"/>
</dbReference>
<accession>A0A098BPS8</accession>
<evidence type="ECO:0000256" key="5">
    <source>
        <dbReference type="ARBA" id="ARBA00023002"/>
    </source>
</evidence>
<evidence type="ECO:0000313" key="8">
    <source>
        <dbReference type="Proteomes" id="UP000042997"/>
    </source>
</evidence>
<sequence length="467" mass="50514">MTHTTGDLGMLRAAMEGPVLGPGDPDYDEARKVWNADIDRRPAAIAQCRSTADVQAAIAYATGHGLELAVRAGAHSTAGASVVDDGLVIDLGSMDHVVVDPERRRARVGGGALLRDLDAATQAHGLAVPAGLISHTGVAGLTLGGGMGWLTRQAGLTIDNLESAEVVTADGRILRAAEDENADLFWAIRGGGGNFGVVTEFEFRLHEAGPVVQFGLLFWDLDQGTEVLRLAREVIGTLPRELNIVIAGVNAPPASFVPEQYHLQPGYALLVTGFGAAQTHEDALTRIRRALPPLFEFVTSMPYLDVQQLLDESNAWGFHCYDKGCYLEALSDDVIETVVEFVPQKTSPLSLLLFYRLDEAYCETGEDDTAFGGGRTPRFAVFIVGVCPDPALLPPERAWVRSLWDALRPYSVGIGAYVNSMTEFEQDRVRATYGPDKYARLAEIKAKYDPHNVFHRNANIVPGVRHA</sequence>
<dbReference type="eggNOG" id="COG0277">
    <property type="taxonomic scope" value="Bacteria"/>
</dbReference>
<dbReference type="PROSITE" id="PS51387">
    <property type="entry name" value="FAD_PCMH"/>
    <property type="match status" value="1"/>
</dbReference>
<dbReference type="Gene3D" id="3.30.465.10">
    <property type="match status" value="1"/>
</dbReference>
<dbReference type="EMBL" id="CCSD01000067">
    <property type="protein sequence ID" value="CDZ89731.1"/>
    <property type="molecule type" value="Genomic_DNA"/>
</dbReference>
<dbReference type="Gene3D" id="3.40.462.20">
    <property type="match status" value="1"/>
</dbReference>
<dbReference type="InterPro" id="IPR050416">
    <property type="entry name" value="FAD-linked_Oxidoreductase"/>
</dbReference>
<dbReference type="InterPro" id="IPR036318">
    <property type="entry name" value="FAD-bd_PCMH-like_sf"/>
</dbReference>
<dbReference type="InterPro" id="IPR016167">
    <property type="entry name" value="FAD-bd_PCMH_sub1"/>
</dbReference>
<evidence type="ECO:0000313" key="7">
    <source>
        <dbReference type="EMBL" id="CDZ89731.1"/>
    </source>
</evidence>
<dbReference type="Gene3D" id="3.30.43.10">
    <property type="entry name" value="Uridine Diphospho-n-acetylenolpyruvylglucosamine Reductase, domain 2"/>
    <property type="match status" value="1"/>
</dbReference>
<dbReference type="Pfam" id="PF01565">
    <property type="entry name" value="FAD_binding_4"/>
    <property type="match status" value="1"/>
</dbReference>
<organism evidence="7 8">
    <name type="scientific">Rhodococcus ruber</name>
    <dbReference type="NCBI Taxonomy" id="1830"/>
    <lineage>
        <taxon>Bacteria</taxon>
        <taxon>Bacillati</taxon>
        <taxon>Actinomycetota</taxon>
        <taxon>Actinomycetes</taxon>
        <taxon>Mycobacteriales</taxon>
        <taxon>Nocardiaceae</taxon>
        <taxon>Rhodococcus</taxon>
    </lineage>
</organism>
<dbReference type="AlphaFoldDB" id="A0A098BPS8"/>
<evidence type="ECO:0000256" key="1">
    <source>
        <dbReference type="ARBA" id="ARBA00001974"/>
    </source>
</evidence>
<keyword evidence="4" id="KW-0274">FAD</keyword>
<keyword evidence="3" id="KW-0285">Flavoprotein</keyword>
<reference evidence="7 8" key="1">
    <citation type="journal article" date="2014" name="Genome Announc.">
        <title>Draft Genome Sequence of Propane- and Butane-Oxidizing Actinobacterium Rhodococcus ruber IEGM 231.</title>
        <authorList>
            <person name="Ivshina I.B."/>
            <person name="Kuyukina M.S."/>
            <person name="Krivoruchko A.V."/>
            <person name="Barbe V."/>
            <person name="Fischer C."/>
        </authorList>
    </citation>
    <scope>NUCLEOTIDE SEQUENCE [LARGE SCALE GENOMIC DNA]</scope>
</reference>
<proteinExistence type="inferred from homology"/>
<dbReference type="InterPro" id="IPR016169">
    <property type="entry name" value="FAD-bd_PCMH_sub2"/>
</dbReference>
<dbReference type="PANTHER" id="PTHR42973:SF39">
    <property type="entry name" value="FAD-BINDING PCMH-TYPE DOMAIN-CONTAINING PROTEIN"/>
    <property type="match status" value="1"/>
</dbReference>
<protein>
    <submittedName>
        <fullName evidence="7">FAD linked oxidase domain protein</fullName>
    </submittedName>
</protein>
<evidence type="ECO:0000259" key="6">
    <source>
        <dbReference type="PROSITE" id="PS51387"/>
    </source>
</evidence>
<comment type="similarity">
    <text evidence="2">Belongs to the oxygen-dependent FAD-linked oxidoreductase family.</text>
</comment>
<dbReference type="RefSeq" id="WP_040272868.1">
    <property type="nucleotide sequence ID" value="NZ_JAJNCM010000001.1"/>
</dbReference>
<evidence type="ECO:0000256" key="3">
    <source>
        <dbReference type="ARBA" id="ARBA00022630"/>
    </source>
</evidence>
<dbReference type="InterPro" id="IPR016166">
    <property type="entry name" value="FAD-bd_PCMH"/>
</dbReference>
<evidence type="ECO:0000256" key="2">
    <source>
        <dbReference type="ARBA" id="ARBA00005466"/>
    </source>
</evidence>
<dbReference type="InterPro" id="IPR006094">
    <property type="entry name" value="Oxid_FAD_bind_N"/>
</dbReference>
<keyword evidence="5" id="KW-0560">Oxidoreductase</keyword>
<dbReference type="PANTHER" id="PTHR42973">
    <property type="entry name" value="BINDING OXIDOREDUCTASE, PUTATIVE (AFU_ORTHOLOGUE AFUA_1G17690)-RELATED"/>
    <property type="match status" value="1"/>
</dbReference>
<evidence type="ECO:0000256" key="4">
    <source>
        <dbReference type="ARBA" id="ARBA00022827"/>
    </source>
</evidence>
<dbReference type="InterPro" id="IPR012951">
    <property type="entry name" value="BBE"/>
</dbReference>
<dbReference type="SUPFAM" id="SSF55103">
    <property type="entry name" value="FAD-linked oxidases, C-terminal domain"/>
    <property type="match status" value="1"/>
</dbReference>
<dbReference type="Pfam" id="PF08031">
    <property type="entry name" value="BBE"/>
    <property type="match status" value="1"/>
</dbReference>
<dbReference type="GO" id="GO:0071949">
    <property type="term" value="F:FAD binding"/>
    <property type="evidence" value="ECO:0007669"/>
    <property type="project" value="InterPro"/>
</dbReference>